<dbReference type="PANTHER" id="PTHR23088:SF27">
    <property type="entry name" value="DEAMINATED GLUTATHIONE AMIDASE"/>
    <property type="match status" value="1"/>
</dbReference>
<dbReference type="InterPro" id="IPR001110">
    <property type="entry name" value="UPF0012_CS"/>
</dbReference>
<reference evidence="3 4" key="1">
    <citation type="submission" date="2019-06" db="EMBL/GenBank/DDBJ databases">
        <authorList>
            <person name="Mardanova A.M."/>
            <person name="Pudova D.S."/>
            <person name="Shagimardanova E.I."/>
            <person name="Gogoleva N.E."/>
            <person name="Lutfullin M.T."/>
            <person name="Hadieva G.F."/>
            <person name="Sharipova M.R."/>
        </authorList>
    </citation>
    <scope>NUCLEOTIDE SEQUENCE [LARGE SCALE GENOMIC DNA]</scope>
    <source>
        <strain evidence="3 4">MG-1</strain>
    </source>
</reference>
<comment type="caution">
    <text evidence="3">The sequence shown here is derived from an EMBL/GenBank/DDBJ whole genome shotgun (WGS) entry which is preliminary data.</text>
</comment>
<dbReference type="Gene3D" id="3.60.110.10">
    <property type="entry name" value="Carbon-nitrogen hydrolase"/>
    <property type="match status" value="1"/>
</dbReference>
<dbReference type="PANTHER" id="PTHR23088">
    <property type="entry name" value="NITRILASE-RELATED"/>
    <property type="match status" value="1"/>
</dbReference>
<dbReference type="PROSITE" id="PS50263">
    <property type="entry name" value="CN_HYDROLASE"/>
    <property type="match status" value="1"/>
</dbReference>
<dbReference type="SUPFAM" id="SSF56317">
    <property type="entry name" value="Carbon-nitrogen hydrolase"/>
    <property type="match status" value="1"/>
</dbReference>
<keyword evidence="3" id="KW-0378">Hydrolase</keyword>
<gene>
    <name evidence="3" type="ORF">FHQ09_10340</name>
</gene>
<dbReference type="EMBL" id="VDMQ01000005">
    <property type="protein sequence ID" value="TNM54894.1"/>
    <property type="molecule type" value="Genomic_DNA"/>
</dbReference>
<dbReference type="PROSITE" id="PS01227">
    <property type="entry name" value="UPF0012"/>
    <property type="match status" value="1"/>
</dbReference>
<feature type="domain" description="CN hydrolase" evidence="2">
    <location>
        <begin position="1"/>
        <end position="249"/>
    </location>
</feature>
<dbReference type="GO" id="GO:0016787">
    <property type="term" value="F:hydrolase activity"/>
    <property type="evidence" value="ECO:0007669"/>
    <property type="project" value="UniProtKB-KW"/>
</dbReference>
<organism evidence="3 4">
    <name type="scientific">Brevibacterium sediminis</name>
    <dbReference type="NCBI Taxonomy" id="1857024"/>
    <lineage>
        <taxon>Bacteria</taxon>
        <taxon>Bacillati</taxon>
        <taxon>Actinomycetota</taxon>
        <taxon>Actinomycetes</taxon>
        <taxon>Micrococcales</taxon>
        <taxon>Brevibacteriaceae</taxon>
        <taxon>Brevibacterium</taxon>
    </lineage>
</organism>
<evidence type="ECO:0000259" key="2">
    <source>
        <dbReference type="PROSITE" id="PS50263"/>
    </source>
</evidence>
<dbReference type="CDD" id="cd07581">
    <property type="entry name" value="nitrilase_3"/>
    <property type="match status" value="1"/>
</dbReference>
<evidence type="ECO:0000313" key="3">
    <source>
        <dbReference type="EMBL" id="TNM54894.1"/>
    </source>
</evidence>
<protein>
    <submittedName>
        <fullName evidence="3">Carbon-nitrogen hydrolase family protein</fullName>
    </submittedName>
</protein>
<name>A0A5C4X1Q1_9MICO</name>
<comment type="similarity">
    <text evidence="1">Belongs to the carbon-nitrogen hydrolase superfamily. NIT1/NIT2 family.</text>
</comment>
<accession>A0A5C4X1Q1</accession>
<proteinExistence type="inferred from homology"/>
<evidence type="ECO:0000313" key="4">
    <source>
        <dbReference type="Proteomes" id="UP000314223"/>
    </source>
</evidence>
<dbReference type="InterPro" id="IPR036526">
    <property type="entry name" value="C-N_Hydrolase_sf"/>
</dbReference>
<dbReference type="Proteomes" id="UP000314223">
    <property type="component" value="Unassembled WGS sequence"/>
</dbReference>
<dbReference type="AlphaFoldDB" id="A0A5C4X1Q1"/>
<evidence type="ECO:0000256" key="1">
    <source>
        <dbReference type="ARBA" id="ARBA00010613"/>
    </source>
</evidence>
<sequence>MKIAMVQMNSTGDQQENLDRVAEHTASAVRKGARLVVFPEAAQIAFGNDLARATAEDDGQWSESIAQIAAENNTVIAVGAFRAGENGTVVNTLIVRGVDEGREISVDYDKIHLYDAFGHRESDTVTAGESVRTFRLGGLTFGLAICYDVRFPALFTAQARAGADAIIVATSWGAGPGKAEQWKLLGPARALDSTAYVLACDQADPAVTGIPVKDGSPTGIGHSYVASPNGTLIAEAGRGEEIIFADIDHSRVAEIRGTLPVLQNSRLEGALFVEGV</sequence>
<dbReference type="InterPro" id="IPR003010">
    <property type="entry name" value="C-N_Hydrolase"/>
</dbReference>
<dbReference type="Pfam" id="PF00795">
    <property type="entry name" value="CN_hydrolase"/>
    <property type="match status" value="1"/>
</dbReference>
<dbReference type="RefSeq" id="WP_139468689.1">
    <property type="nucleotide sequence ID" value="NZ_JBHYOX010000009.1"/>
</dbReference>